<name>A0ABT9UUF2_9FIRM</name>
<dbReference type="Pfam" id="PF17203">
    <property type="entry name" value="sCache_3_2"/>
    <property type="match status" value="1"/>
</dbReference>
<keyword evidence="2" id="KW-1003">Cell membrane</keyword>
<dbReference type="Proteomes" id="UP001228504">
    <property type="component" value="Unassembled WGS sequence"/>
</dbReference>
<keyword evidence="7 14" id="KW-0418">Kinase</keyword>
<keyword evidence="8" id="KW-0067">ATP-binding</keyword>
<comment type="subcellular location">
    <subcellularLocation>
        <location evidence="1">Cell membrane</location>
        <topology evidence="1">Multi-pass membrane protein</topology>
    </subcellularLocation>
</comment>
<sequence>MKLSKKIRILTVVIVLGILGFLSVASINYVEDELKSQKTKSLIKIANIISVNKRIGNYLDTGNKKELKKTLEVIKSKIKVQFIIITNSKGIIQTHPSGSKIGIKSNCKDIDKVLKDKKSIISEWNNEFGNSLVAFEPIYKENKFLGIACVGISINDLKNELSDFLINILPVFIMTIVLAVIGSELIARNIKKSIFGLEPNEIALLLKQKELIINNIYDGLIAVNEVGDITLINDRAKDILKIENESEVYFKIKELLMEVLSKKKNILNLEMRLPKGITIMSNFSSILDGKDNLLGAIVTFQDLTIVTQMAEELTGVKELTWDLRAQNHEFLNKLQTIAGLIQLDEADKALEYIFHTVEVQDDLIKILRRIDNTSLQGLILAKYNSAVEGKINFELSNRSYMKELPNNINVQDLLCIVGNLLENSIEEVKGNKDSFISLEITQIDKLVIVVKNNGSRISEDIIEKIFERGFTTKKGERGFGLYSIKEIIESSNGKLFLSSDDDVTEWKIEI</sequence>
<dbReference type="Pfam" id="PF14689">
    <property type="entry name" value="SPOB_a"/>
    <property type="match status" value="1"/>
</dbReference>
<keyword evidence="10" id="KW-0902">Two-component regulatory system</keyword>
<keyword evidence="11 12" id="KW-0472">Membrane</keyword>
<dbReference type="InterPro" id="IPR005467">
    <property type="entry name" value="His_kinase_dom"/>
</dbReference>
<evidence type="ECO:0000256" key="5">
    <source>
        <dbReference type="ARBA" id="ARBA00022692"/>
    </source>
</evidence>
<dbReference type="Gene3D" id="1.10.287.130">
    <property type="match status" value="1"/>
</dbReference>
<organism evidence="14 15">
    <name type="scientific">Eubacterium multiforme</name>
    <dbReference type="NCBI Taxonomy" id="83339"/>
    <lineage>
        <taxon>Bacteria</taxon>
        <taxon>Bacillati</taxon>
        <taxon>Bacillota</taxon>
        <taxon>Clostridia</taxon>
        <taxon>Eubacteriales</taxon>
        <taxon>Eubacteriaceae</taxon>
        <taxon>Eubacterium</taxon>
    </lineage>
</organism>
<keyword evidence="4 14" id="KW-0808">Transferase</keyword>
<dbReference type="InterPro" id="IPR036890">
    <property type="entry name" value="HATPase_C_sf"/>
</dbReference>
<dbReference type="EC" id="2.7.13.3" evidence="14"/>
<dbReference type="Gene3D" id="3.30.450.20">
    <property type="entry name" value="PAS domain"/>
    <property type="match status" value="2"/>
</dbReference>
<dbReference type="EMBL" id="JAUSUF010000005">
    <property type="protein sequence ID" value="MDQ0149941.1"/>
    <property type="molecule type" value="Genomic_DNA"/>
</dbReference>
<reference evidence="14 15" key="1">
    <citation type="submission" date="2023-07" db="EMBL/GenBank/DDBJ databases">
        <title>Genomic Encyclopedia of Type Strains, Phase IV (KMG-IV): sequencing the most valuable type-strain genomes for metagenomic binning, comparative biology and taxonomic classification.</title>
        <authorList>
            <person name="Goeker M."/>
        </authorList>
    </citation>
    <scope>NUCLEOTIDE SEQUENCE [LARGE SCALE GENOMIC DNA]</scope>
    <source>
        <strain evidence="14 15">DSM 20694</strain>
    </source>
</reference>
<evidence type="ECO:0000256" key="7">
    <source>
        <dbReference type="ARBA" id="ARBA00022777"/>
    </source>
</evidence>
<proteinExistence type="predicted"/>
<dbReference type="PANTHER" id="PTHR40448">
    <property type="entry name" value="TWO-COMPONENT SENSOR HISTIDINE KINASE"/>
    <property type="match status" value="1"/>
</dbReference>
<evidence type="ECO:0000256" key="3">
    <source>
        <dbReference type="ARBA" id="ARBA00022553"/>
    </source>
</evidence>
<dbReference type="SUPFAM" id="SSF55890">
    <property type="entry name" value="Sporulation response regulatory protein Spo0B"/>
    <property type="match status" value="1"/>
</dbReference>
<evidence type="ECO:0000256" key="11">
    <source>
        <dbReference type="ARBA" id="ARBA00023136"/>
    </source>
</evidence>
<evidence type="ECO:0000313" key="14">
    <source>
        <dbReference type="EMBL" id="MDQ0149941.1"/>
    </source>
</evidence>
<evidence type="ECO:0000256" key="10">
    <source>
        <dbReference type="ARBA" id="ARBA00023012"/>
    </source>
</evidence>
<dbReference type="InterPro" id="IPR039506">
    <property type="entry name" value="SPOB_a"/>
</dbReference>
<keyword evidence="9 12" id="KW-1133">Transmembrane helix</keyword>
<feature type="domain" description="Histidine kinase" evidence="13">
    <location>
        <begin position="325"/>
        <end position="510"/>
    </location>
</feature>
<protein>
    <submittedName>
        <fullName evidence="14">Two-component system CitB family sensor kinase</fullName>
        <ecNumber evidence="14">2.7.13.3</ecNumber>
    </submittedName>
</protein>
<accession>A0ABT9UUF2</accession>
<evidence type="ECO:0000256" key="1">
    <source>
        <dbReference type="ARBA" id="ARBA00004651"/>
    </source>
</evidence>
<keyword evidence="15" id="KW-1185">Reference proteome</keyword>
<dbReference type="PROSITE" id="PS50109">
    <property type="entry name" value="HIS_KIN"/>
    <property type="match status" value="1"/>
</dbReference>
<evidence type="ECO:0000256" key="6">
    <source>
        <dbReference type="ARBA" id="ARBA00022741"/>
    </source>
</evidence>
<keyword evidence="5 12" id="KW-0812">Transmembrane</keyword>
<dbReference type="GO" id="GO:0004673">
    <property type="term" value="F:protein histidine kinase activity"/>
    <property type="evidence" value="ECO:0007669"/>
    <property type="project" value="UniProtKB-EC"/>
</dbReference>
<evidence type="ECO:0000256" key="12">
    <source>
        <dbReference type="SAM" id="Phobius"/>
    </source>
</evidence>
<feature type="transmembrane region" description="Helical" evidence="12">
    <location>
        <begin position="7"/>
        <end position="30"/>
    </location>
</feature>
<dbReference type="Pfam" id="PF02518">
    <property type="entry name" value="HATPase_c"/>
    <property type="match status" value="1"/>
</dbReference>
<evidence type="ECO:0000313" key="15">
    <source>
        <dbReference type="Proteomes" id="UP001228504"/>
    </source>
</evidence>
<feature type="transmembrane region" description="Helical" evidence="12">
    <location>
        <begin position="164"/>
        <end position="187"/>
    </location>
</feature>
<dbReference type="SMART" id="SM00387">
    <property type="entry name" value="HATPase_c"/>
    <property type="match status" value="1"/>
</dbReference>
<dbReference type="RefSeq" id="WP_307486095.1">
    <property type="nucleotide sequence ID" value="NZ_JAUSUF010000005.1"/>
</dbReference>
<dbReference type="InterPro" id="IPR016120">
    <property type="entry name" value="Sig_transdc_His_kin_SpoOB"/>
</dbReference>
<dbReference type="SUPFAM" id="SSF103190">
    <property type="entry name" value="Sensory domain-like"/>
    <property type="match status" value="1"/>
</dbReference>
<dbReference type="InterPro" id="IPR003594">
    <property type="entry name" value="HATPase_dom"/>
</dbReference>
<evidence type="ECO:0000256" key="8">
    <source>
        <dbReference type="ARBA" id="ARBA00022840"/>
    </source>
</evidence>
<gene>
    <name evidence="14" type="ORF">J2S18_001872</name>
</gene>
<dbReference type="InterPro" id="IPR033463">
    <property type="entry name" value="sCache_3"/>
</dbReference>
<keyword evidence="3" id="KW-0597">Phosphoprotein</keyword>
<evidence type="ECO:0000256" key="2">
    <source>
        <dbReference type="ARBA" id="ARBA00022475"/>
    </source>
</evidence>
<evidence type="ECO:0000259" key="13">
    <source>
        <dbReference type="PROSITE" id="PS50109"/>
    </source>
</evidence>
<comment type="caution">
    <text evidence="14">The sequence shown here is derived from an EMBL/GenBank/DDBJ whole genome shotgun (WGS) entry which is preliminary data.</text>
</comment>
<evidence type="ECO:0000256" key="4">
    <source>
        <dbReference type="ARBA" id="ARBA00022679"/>
    </source>
</evidence>
<dbReference type="Gene3D" id="3.30.565.10">
    <property type="entry name" value="Histidine kinase-like ATPase, C-terminal domain"/>
    <property type="match status" value="1"/>
</dbReference>
<dbReference type="PANTHER" id="PTHR40448:SF1">
    <property type="entry name" value="TWO-COMPONENT SENSOR HISTIDINE KINASE"/>
    <property type="match status" value="1"/>
</dbReference>
<dbReference type="SUPFAM" id="SSF55874">
    <property type="entry name" value="ATPase domain of HSP90 chaperone/DNA topoisomerase II/histidine kinase"/>
    <property type="match status" value="1"/>
</dbReference>
<evidence type="ECO:0000256" key="9">
    <source>
        <dbReference type="ARBA" id="ARBA00022989"/>
    </source>
</evidence>
<dbReference type="InterPro" id="IPR029151">
    <property type="entry name" value="Sensor-like_sf"/>
</dbReference>
<keyword evidence="6" id="KW-0547">Nucleotide-binding</keyword>